<evidence type="ECO:0000256" key="6">
    <source>
        <dbReference type="PROSITE-ProRule" id="PRU00169"/>
    </source>
</evidence>
<dbReference type="EMBL" id="JACJKY010000007">
    <property type="protein sequence ID" value="MBM6920647.1"/>
    <property type="molecule type" value="Genomic_DNA"/>
</dbReference>
<gene>
    <name evidence="9" type="ORF">H6A12_05695</name>
</gene>
<feature type="domain" description="HTH araC/xylS-type" evidence="7">
    <location>
        <begin position="157"/>
        <end position="255"/>
    </location>
</feature>
<accession>A0A938X713</accession>
<dbReference type="InterPro" id="IPR018060">
    <property type="entry name" value="HTH_AraC"/>
</dbReference>
<proteinExistence type="predicted"/>
<comment type="caution">
    <text evidence="9">The sequence shown here is derived from an EMBL/GenBank/DDBJ whole genome shotgun (WGS) entry which is preliminary data.</text>
</comment>
<dbReference type="PROSITE" id="PS50110">
    <property type="entry name" value="RESPONSE_REGULATORY"/>
    <property type="match status" value="1"/>
</dbReference>
<dbReference type="PROSITE" id="PS00041">
    <property type="entry name" value="HTH_ARAC_FAMILY_1"/>
    <property type="match status" value="1"/>
</dbReference>
<evidence type="ECO:0000313" key="10">
    <source>
        <dbReference type="Proteomes" id="UP000774750"/>
    </source>
</evidence>
<dbReference type="SMART" id="SM00342">
    <property type="entry name" value="HTH_ARAC"/>
    <property type="match status" value="1"/>
</dbReference>
<dbReference type="GO" id="GO:0003700">
    <property type="term" value="F:DNA-binding transcription factor activity"/>
    <property type="evidence" value="ECO:0007669"/>
    <property type="project" value="InterPro"/>
</dbReference>
<dbReference type="Pfam" id="PF12833">
    <property type="entry name" value="HTH_18"/>
    <property type="match status" value="1"/>
</dbReference>
<dbReference type="InterPro" id="IPR018062">
    <property type="entry name" value="HTH_AraC-typ_CS"/>
</dbReference>
<dbReference type="Proteomes" id="UP000774750">
    <property type="component" value="Unassembled WGS sequence"/>
</dbReference>
<name>A0A938X713_9FIRM</name>
<dbReference type="PANTHER" id="PTHR43280:SF10">
    <property type="entry name" value="REGULATORY PROTEIN POCR"/>
    <property type="match status" value="1"/>
</dbReference>
<protein>
    <recommendedName>
        <fullName evidence="1">Stage 0 sporulation protein A homolog</fullName>
    </recommendedName>
</protein>
<dbReference type="SUPFAM" id="SSF52172">
    <property type="entry name" value="CheY-like"/>
    <property type="match status" value="1"/>
</dbReference>
<keyword evidence="6" id="KW-0597">Phosphoprotein</keyword>
<evidence type="ECO:0000259" key="7">
    <source>
        <dbReference type="PROSITE" id="PS01124"/>
    </source>
</evidence>
<reference evidence="9" key="1">
    <citation type="submission" date="2020-08" db="EMBL/GenBank/DDBJ databases">
        <authorList>
            <person name="Cejkova D."/>
            <person name="Kubasova T."/>
            <person name="Jahodarova E."/>
            <person name="Rychlik I."/>
        </authorList>
    </citation>
    <scope>NUCLEOTIDE SEQUENCE</scope>
    <source>
        <strain evidence="9">An559</strain>
    </source>
</reference>
<evidence type="ECO:0000256" key="5">
    <source>
        <dbReference type="ARBA" id="ARBA00024867"/>
    </source>
</evidence>
<dbReference type="RefSeq" id="WP_204445742.1">
    <property type="nucleotide sequence ID" value="NZ_JACJKY010000007.1"/>
</dbReference>
<dbReference type="Gene3D" id="3.40.50.2300">
    <property type="match status" value="1"/>
</dbReference>
<organism evidence="9 10">
    <name type="scientific">Merdimmobilis hominis</name>
    <dbReference type="NCBI Taxonomy" id="2897707"/>
    <lineage>
        <taxon>Bacteria</taxon>
        <taxon>Bacillati</taxon>
        <taxon>Bacillota</taxon>
        <taxon>Clostridia</taxon>
        <taxon>Eubacteriales</taxon>
        <taxon>Oscillospiraceae</taxon>
        <taxon>Merdimmobilis</taxon>
    </lineage>
</organism>
<comment type="function">
    <text evidence="5">May play the central regulatory role in sporulation. It may be an element of the effector pathway responsible for the activation of sporulation genes in response to nutritional stress. Spo0A may act in concert with spo0H (a sigma factor) to control the expression of some genes that are critical to the sporulation process.</text>
</comment>
<dbReference type="Gene3D" id="1.10.10.60">
    <property type="entry name" value="Homeodomain-like"/>
    <property type="match status" value="2"/>
</dbReference>
<evidence type="ECO:0000256" key="2">
    <source>
        <dbReference type="ARBA" id="ARBA00023015"/>
    </source>
</evidence>
<keyword evidence="3" id="KW-0238">DNA-binding</keyword>
<dbReference type="GO" id="GO:0000160">
    <property type="term" value="P:phosphorelay signal transduction system"/>
    <property type="evidence" value="ECO:0007669"/>
    <property type="project" value="InterPro"/>
</dbReference>
<dbReference type="SUPFAM" id="SSF46689">
    <property type="entry name" value="Homeodomain-like"/>
    <property type="match status" value="1"/>
</dbReference>
<keyword evidence="10" id="KW-1185">Reference proteome</keyword>
<evidence type="ECO:0000259" key="8">
    <source>
        <dbReference type="PROSITE" id="PS50110"/>
    </source>
</evidence>
<dbReference type="SMART" id="SM00448">
    <property type="entry name" value="REC"/>
    <property type="match status" value="1"/>
</dbReference>
<dbReference type="GO" id="GO:0043565">
    <property type="term" value="F:sequence-specific DNA binding"/>
    <property type="evidence" value="ECO:0007669"/>
    <property type="project" value="InterPro"/>
</dbReference>
<dbReference type="InterPro" id="IPR009057">
    <property type="entry name" value="Homeodomain-like_sf"/>
</dbReference>
<dbReference type="Pfam" id="PF00072">
    <property type="entry name" value="Response_reg"/>
    <property type="match status" value="1"/>
</dbReference>
<feature type="domain" description="Response regulatory" evidence="8">
    <location>
        <begin position="3"/>
        <end position="120"/>
    </location>
</feature>
<dbReference type="PROSITE" id="PS01124">
    <property type="entry name" value="HTH_ARAC_FAMILY_2"/>
    <property type="match status" value="1"/>
</dbReference>
<sequence>MFRVLIVDDEPDVIAGLRLLIPWQSFLVTQIKSALSYDEAVQTALTFKPHITISDVRIDKEWGFDLAKQFSDLGLHCSFVMISGYDDFEYVRKSMVVGARDYLLKPIAAEELERVLYQIITEEYDTPLKLQANNEHDDESIDPVTKKSYSSYTNLTNKVIQVIHRDFGQPLSLKLFSKQFMVSERHLGRVFSQDTGLKFSEYLFVFRLEKAKSILLSTDYKISDIAALVGYPHPNYFHQHFRSYFNLSPTELRSSYQSKEEAP</sequence>
<keyword evidence="2" id="KW-0805">Transcription regulation</keyword>
<keyword evidence="4" id="KW-0804">Transcription</keyword>
<evidence type="ECO:0000256" key="1">
    <source>
        <dbReference type="ARBA" id="ARBA00018672"/>
    </source>
</evidence>
<dbReference type="InterPro" id="IPR001789">
    <property type="entry name" value="Sig_transdc_resp-reg_receiver"/>
</dbReference>
<reference evidence="9" key="2">
    <citation type="journal article" date="2021" name="Sci. Rep.">
        <title>The distribution of antibiotic resistance genes in chicken gut microbiota commensals.</title>
        <authorList>
            <person name="Juricova H."/>
            <person name="Matiasovicova J."/>
            <person name="Kubasova T."/>
            <person name="Cejkova D."/>
            <person name="Rychlik I."/>
        </authorList>
    </citation>
    <scope>NUCLEOTIDE SEQUENCE</scope>
    <source>
        <strain evidence="9">An559</strain>
    </source>
</reference>
<dbReference type="AlphaFoldDB" id="A0A938X713"/>
<dbReference type="InterPro" id="IPR011006">
    <property type="entry name" value="CheY-like_superfamily"/>
</dbReference>
<feature type="modified residue" description="4-aspartylphosphate" evidence="6">
    <location>
        <position position="55"/>
    </location>
</feature>
<evidence type="ECO:0000256" key="4">
    <source>
        <dbReference type="ARBA" id="ARBA00023163"/>
    </source>
</evidence>
<dbReference type="PANTHER" id="PTHR43280">
    <property type="entry name" value="ARAC-FAMILY TRANSCRIPTIONAL REGULATOR"/>
    <property type="match status" value="1"/>
</dbReference>
<dbReference type="CDD" id="cd17536">
    <property type="entry name" value="REC_YesN-like"/>
    <property type="match status" value="1"/>
</dbReference>
<evidence type="ECO:0000313" key="9">
    <source>
        <dbReference type="EMBL" id="MBM6920647.1"/>
    </source>
</evidence>
<evidence type="ECO:0000256" key="3">
    <source>
        <dbReference type="ARBA" id="ARBA00023125"/>
    </source>
</evidence>